<feature type="transmembrane region" description="Helical" evidence="3">
    <location>
        <begin position="291"/>
        <end position="317"/>
    </location>
</feature>
<dbReference type="RefSeq" id="XP_001424825.1">
    <property type="nucleotide sequence ID" value="XM_001424788.1"/>
</dbReference>
<dbReference type="GO" id="GO:0005634">
    <property type="term" value="C:nucleus"/>
    <property type="evidence" value="ECO:0007669"/>
    <property type="project" value="InterPro"/>
</dbReference>
<evidence type="ECO:0000256" key="2">
    <source>
        <dbReference type="SAM" id="MobiDB-lite"/>
    </source>
</evidence>
<reference evidence="5 6" key="1">
    <citation type="journal article" date="2006" name="Nature">
        <title>Global trends of whole-genome duplications revealed by the ciliate Paramecium tetraurelia.</title>
        <authorList>
            <consortium name="Genoscope"/>
            <person name="Aury J.-M."/>
            <person name="Jaillon O."/>
            <person name="Duret L."/>
            <person name="Noel B."/>
            <person name="Jubin C."/>
            <person name="Porcel B.M."/>
            <person name="Segurens B."/>
            <person name="Daubin V."/>
            <person name="Anthouard V."/>
            <person name="Aiach N."/>
            <person name="Arnaiz O."/>
            <person name="Billaut A."/>
            <person name="Beisson J."/>
            <person name="Blanc I."/>
            <person name="Bouhouche K."/>
            <person name="Camara F."/>
            <person name="Duharcourt S."/>
            <person name="Guigo R."/>
            <person name="Gogendeau D."/>
            <person name="Katinka M."/>
            <person name="Keller A.-M."/>
            <person name="Kissmehl R."/>
            <person name="Klotz C."/>
            <person name="Koll F."/>
            <person name="Le Moue A."/>
            <person name="Lepere C."/>
            <person name="Malinsky S."/>
            <person name="Nowacki M."/>
            <person name="Nowak J.K."/>
            <person name="Plattner H."/>
            <person name="Poulain J."/>
            <person name="Ruiz F."/>
            <person name="Serrano V."/>
            <person name="Zagulski M."/>
            <person name="Dessen P."/>
            <person name="Betermier M."/>
            <person name="Weissenbach J."/>
            <person name="Scarpelli C."/>
            <person name="Schachter V."/>
            <person name="Sperling L."/>
            <person name="Meyer E."/>
            <person name="Cohen J."/>
            <person name="Wincker P."/>
        </authorList>
    </citation>
    <scope>NUCLEOTIDE SEQUENCE [LARGE SCALE GENOMIC DNA]</scope>
    <source>
        <strain evidence="5 6">Stock d4-2</strain>
    </source>
</reference>
<feature type="transmembrane region" description="Helical" evidence="3">
    <location>
        <begin position="390"/>
        <end position="410"/>
    </location>
</feature>
<feature type="domain" description="RING-type" evidence="4">
    <location>
        <begin position="483"/>
        <end position="529"/>
    </location>
</feature>
<feature type="transmembrane region" description="Helical" evidence="3">
    <location>
        <begin position="68"/>
        <end position="90"/>
    </location>
</feature>
<feature type="region of interest" description="Disordered" evidence="2">
    <location>
        <begin position="1"/>
        <end position="25"/>
    </location>
</feature>
<dbReference type="SUPFAM" id="SSF57850">
    <property type="entry name" value="RING/U-box"/>
    <property type="match status" value="1"/>
</dbReference>
<evidence type="ECO:0000313" key="6">
    <source>
        <dbReference type="Proteomes" id="UP000000600"/>
    </source>
</evidence>
<keyword evidence="1" id="KW-0863">Zinc-finger</keyword>
<accession>A0BFW0</accession>
<dbReference type="GO" id="GO:0016567">
    <property type="term" value="P:protein ubiquitination"/>
    <property type="evidence" value="ECO:0007669"/>
    <property type="project" value="InterPro"/>
</dbReference>
<dbReference type="CDD" id="cd16448">
    <property type="entry name" value="RING-H2"/>
    <property type="match status" value="1"/>
</dbReference>
<dbReference type="GO" id="GO:0036297">
    <property type="term" value="P:interstrand cross-link repair"/>
    <property type="evidence" value="ECO:0007669"/>
    <property type="project" value="InterPro"/>
</dbReference>
<dbReference type="Pfam" id="PF13639">
    <property type="entry name" value="zf-RING_2"/>
    <property type="match status" value="1"/>
</dbReference>
<dbReference type="GO" id="GO:0004842">
    <property type="term" value="F:ubiquitin-protein transferase activity"/>
    <property type="evidence" value="ECO:0007669"/>
    <property type="project" value="InterPro"/>
</dbReference>
<name>A0BFW0_PARTE</name>
<dbReference type="OMA" id="CTICLQQ"/>
<keyword evidence="6" id="KW-1185">Reference proteome</keyword>
<dbReference type="InterPro" id="IPR013083">
    <property type="entry name" value="Znf_RING/FYVE/PHD"/>
</dbReference>
<keyword evidence="3" id="KW-0472">Membrane</keyword>
<dbReference type="InParanoid" id="A0BFW0"/>
<dbReference type="SMART" id="SM00184">
    <property type="entry name" value="RING"/>
    <property type="match status" value="1"/>
</dbReference>
<dbReference type="PANTHER" id="PTHR16047:SF7">
    <property type="entry name" value="E3 UBIQUITIN-PROTEIN LIGASE RFWD3"/>
    <property type="match status" value="1"/>
</dbReference>
<dbReference type="InterPro" id="IPR001841">
    <property type="entry name" value="Znf_RING"/>
</dbReference>
<keyword evidence="1" id="KW-0479">Metal-binding</keyword>
<evidence type="ECO:0000259" key="4">
    <source>
        <dbReference type="PROSITE" id="PS50089"/>
    </source>
</evidence>
<organism evidence="5 6">
    <name type="scientific">Paramecium tetraurelia</name>
    <dbReference type="NCBI Taxonomy" id="5888"/>
    <lineage>
        <taxon>Eukaryota</taxon>
        <taxon>Sar</taxon>
        <taxon>Alveolata</taxon>
        <taxon>Ciliophora</taxon>
        <taxon>Intramacronucleata</taxon>
        <taxon>Oligohymenophorea</taxon>
        <taxon>Peniculida</taxon>
        <taxon>Parameciidae</taxon>
        <taxon>Paramecium</taxon>
    </lineage>
</organism>
<dbReference type="PANTHER" id="PTHR16047">
    <property type="entry name" value="RFWD3 PROTEIN"/>
    <property type="match status" value="1"/>
</dbReference>
<proteinExistence type="predicted"/>
<dbReference type="EMBL" id="CT867992">
    <property type="protein sequence ID" value="CAK57427.1"/>
    <property type="molecule type" value="Genomic_DNA"/>
</dbReference>
<evidence type="ECO:0000256" key="3">
    <source>
        <dbReference type="SAM" id="Phobius"/>
    </source>
</evidence>
<feature type="transmembrane region" description="Helical" evidence="3">
    <location>
        <begin position="196"/>
        <end position="214"/>
    </location>
</feature>
<dbReference type="Proteomes" id="UP000000600">
    <property type="component" value="Unassembled WGS sequence"/>
</dbReference>
<keyword evidence="3" id="KW-0812">Transmembrane</keyword>
<dbReference type="PROSITE" id="PS50089">
    <property type="entry name" value="ZF_RING_2"/>
    <property type="match status" value="1"/>
</dbReference>
<dbReference type="GO" id="GO:0008270">
    <property type="term" value="F:zinc ion binding"/>
    <property type="evidence" value="ECO:0007669"/>
    <property type="project" value="UniProtKB-KW"/>
</dbReference>
<keyword evidence="3" id="KW-1133">Transmembrane helix</keyword>
<dbReference type="GeneID" id="5010609"/>
<feature type="compositionally biased region" description="Polar residues" evidence="2">
    <location>
        <begin position="1"/>
        <end position="12"/>
    </location>
</feature>
<dbReference type="AlphaFoldDB" id="A0BFW0"/>
<dbReference type="HOGENOM" id="CLU_511406_0_0_1"/>
<dbReference type="InterPro" id="IPR037381">
    <property type="entry name" value="RFWD3"/>
</dbReference>
<feature type="transmembrane region" description="Helical" evidence="3">
    <location>
        <begin position="40"/>
        <end position="62"/>
    </location>
</feature>
<evidence type="ECO:0000256" key="1">
    <source>
        <dbReference type="PROSITE-ProRule" id="PRU00175"/>
    </source>
</evidence>
<evidence type="ECO:0000313" key="5">
    <source>
        <dbReference type="EMBL" id="CAK57427.1"/>
    </source>
</evidence>
<gene>
    <name evidence="5" type="ORF">GSPATT00028462001</name>
</gene>
<dbReference type="Gene3D" id="3.30.40.10">
    <property type="entry name" value="Zinc/RING finger domain, C3HC4 (zinc finger)"/>
    <property type="match status" value="1"/>
</dbReference>
<dbReference type="KEGG" id="ptm:GSPATT00028462001"/>
<dbReference type="STRING" id="5888.A0BFW0"/>
<feature type="transmembrane region" description="Helical" evidence="3">
    <location>
        <begin position="349"/>
        <end position="370"/>
    </location>
</feature>
<protein>
    <recommendedName>
        <fullName evidence="4">RING-type domain-containing protein</fullName>
    </recommendedName>
</protein>
<sequence>MRRSSRFQQQDSNQRDSEPGQRLQTQASLQQNKWNSRIRYLLYCVMLLILATLIISIIAIIKNNEQQQVVYLGILLILLLTTLFGCMMYIKQQFSQLQTNNIRIQNEIQMNDWVYLSASYILFQFTTQSKFTLIRLTYLYCVVAIFLLTRNIQDKTYYACQDSKNDRPYETDHLDENQYYDDCVRDKIPAKFQGPMLYELGISCEIVFFTIIIYEGLSISQRIYLACQQCIWPSYQHDPQNQNIAQVTIQIIVFCFILLFNNLGKFIALLVIIILTPNASSYILISSNLFYHFFMIIFTLSLLYLFSAGNIISQIFIENSYQNIRLLQFIDYQVLIDQILRRSNQQNKLFKLFLITSLIFTIVGISEFSNEMEKDDVIINYDIFLEYECGITQLIFLGLMLLKYLIIPFFTDQYTSNMIQVNQEGQIQNRQNQQIDVQQQQPHQRVNVDPINNVQNNLPQLIPIQNVNKNFIFKVELKEKSDCTICLQQLTYNSQQNPIVQLKCHVSHIFHQQCIQNWLNYTKKCPICNTEFS</sequence>
<keyword evidence="1" id="KW-0862">Zinc</keyword>
<dbReference type="OrthoDB" id="8062037at2759"/>
<feature type="transmembrane region" description="Helical" evidence="3">
    <location>
        <begin position="132"/>
        <end position="149"/>
    </location>
</feature>